<dbReference type="InterPro" id="IPR044004">
    <property type="entry name" value="TSP1_spondin_dom"/>
</dbReference>
<accession>A0A6J0CB30</accession>
<dbReference type="InParanoid" id="A0A6J0CB30"/>
<organism evidence="7">
    <name type="scientific">Neodiprion lecontei</name>
    <name type="common">Redheaded pine sawfly</name>
    <dbReference type="NCBI Taxonomy" id="441921"/>
    <lineage>
        <taxon>Eukaryota</taxon>
        <taxon>Metazoa</taxon>
        <taxon>Ecdysozoa</taxon>
        <taxon>Arthropoda</taxon>
        <taxon>Hexapoda</taxon>
        <taxon>Insecta</taxon>
        <taxon>Pterygota</taxon>
        <taxon>Neoptera</taxon>
        <taxon>Endopterygota</taxon>
        <taxon>Hymenoptera</taxon>
        <taxon>Tenthredinoidea</taxon>
        <taxon>Diprionidae</taxon>
        <taxon>Diprioninae</taxon>
        <taxon>Neodiprion</taxon>
    </lineage>
</organism>
<dbReference type="Gene3D" id="2.20.100.10">
    <property type="entry name" value="Thrombospondin type-1 (TSP1) repeat"/>
    <property type="match status" value="1"/>
</dbReference>
<sequence length="293" mass="31968">MKIFQKTVLNMTPSHGIAAMLLGLTFAAILDLTSAGSCREANLCCPGRDSACVVQKASPNAIIEVLSDKPCYCDHACIKLGDCCHDFKEACGVVDCVVSAWGPWSTCDSECGPGAQTRSRMVERAAENGGQHCPQLVQHRGCQGTKCNRRNPKSALKEVALLLPAELSETRHANDSNDIRSNLRLRYQDDPEHDASKEYCVTFTVTKASKACYKETSLAGLTEGAHVCVQCQTQALRRVLDWRCEGDGGAEAMITRWSMLSSAHCHGKWLRTSKTGPKCDTSVCQPQPHFIFV</sequence>
<evidence type="ECO:0000256" key="1">
    <source>
        <dbReference type="ARBA" id="ARBA00022729"/>
    </source>
</evidence>
<dbReference type="SUPFAM" id="SSF82895">
    <property type="entry name" value="TSP-1 type 1 repeat"/>
    <property type="match status" value="1"/>
</dbReference>
<gene>
    <name evidence="7" type="primary">LOC107227839</name>
</gene>
<dbReference type="GeneID" id="107227839"/>
<keyword evidence="2" id="KW-1015">Disulfide bond</keyword>
<dbReference type="InterPro" id="IPR036024">
    <property type="entry name" value="Somatomedin_B-like_dom_sf"/>
</dbReference>
<evidence type="ECO:0000256" key="2">
    <source>
        <dbReference type="ARBA" id="ARBA00023157"/>
    </source>
</evidence>
<dbReference type="PANTHER" id="PTHR20920:SF5">
    <property type="entry name" value="SMB DOMAIN-CONTAINING PROTEIN"/>
    <property type="match status" value="1"/>
</dbReference>
<evidence type="ECO:0000259" key="5">
    <source>
        <dbReference type="PROSITE" id="PS50958"/>
    </source>
</evidence>
<dbReference type="Pfam" id="PF01033">
    <property type="entry name" value="Somatomedin_B"/>
    <property type="match status" value="1"/>
</dbReference>
<dbReference type="InterPro" id="IPR000884">
    <property type="entry name" value="TSP1_rpt"/>
</dbReference>
<dbReference type="PROSITE" id="PS50092">
    <property type="entry name" value="TSP1"/>
    <property type="match status" value="1"/>
</dbReference>
<dbReference type="InterPro" id="IPR039942">
    <property type="entry name" value="SBSPO"/>
</dbReference>
<dbReference type="RefSeq" id="XP_015524586.1">
    <property type="nucleotide sequence ID" value="XM_015669100.2"/>
</dbReference>
<evidence type="ECO:0000256" key="3">
    <source>
        <dbReference type="ARBA" id="ARBA00023180"/>
    </source>
</evidence>
<dbReference type="Pfam" id="PF19028">
    <property type="entry name" value="TSP1_spondin"/>
    <property type="match status" value="1"/>
</dbReference>
<evidence type="ECO:0000256" key="4">
    <source>
        <dbReference type="SAM" id="SignalP"/>
    </source>
</evidence>
<dbReference type="OrthoDB" id="98591at2759"/>
<feature type="chain" id="PRO_5027035040" evidence="4">
    <location>
        <begin position="36"/>
        <end position="293"/>
    </location>
</feature>
<dbReference type="PROSITE" id="PS50958">
    <property type="entry name" value="SMB_2"/>
    <property type="match status" value="1"/>
</dbReference>
<dbReference type="InterPro" id="IPR036383">
    <property type="entry name" value="TSP1_rpt_sf"/>
</dbReference>
<keyword evidence="1 4" id="KW-0732">Signal</keyword>
<dbReference type="SMART" id="SM00209">
    <property type="entry name" value="TSP1"/>
    <property type="match status" value="1"/>
</dbReference>
<dbReference type="FunFam" id="2.20.100.10:FF:000134">
    <property type="entry name" value="Uncharacterized protein"/>
    <property type="match status" value="1"/>
</dbReference>
<protein>
    <submittedName>
        <fullName evidence="7">Somatomedin-B and thrombospondin type-1 domain-containing protein</fullName>
    </submittedName>
</protein>
<dbReference type="Proteomes" id="UP000829291">
    <property type="component" value="Chromosome 2"/>
</dbReference>
<dbReference type="PROSITE" id="PS00524">
    <property type="entry name" value="SMB_1"/>
    <property type="match status" value="1"/>
</dbReference>
<name>A0A6J0CB30_NEOLC</name>
<dbReference type="Gene3D" id="4.10.410.20">
    <property type="match status" value="1"/>
</dbReference>
<dbReference type="KEGG" id="nlo:107227839"/>
<dbReference type="InterPro" id="IPR001212">
    <property type="entry name" value="Somatomedin_B_dom"/>
</dbReference>
<dbReference type="PANTHER" id="PTHR20920">
    <property type="entry name" value="RPE-SPONDIN"/>
    <property type="match status" value="1"/>
</dbReference>
<dbReference type="FunCoup" id="A0A6J0CB30">
    <property type="interactions" value="2"/>
</dbReference>
<evidence type="ECO:0000313" key="6">
    <source>
        <dbReference type="Proteomes" id="UP000829291"/>
    </source>
</evidence>
<dbReference type="Pfam" id="PF25031">
    <property type="entry name" value="SBSPON_C"/>
    <property type="match status" value="1"/>
</dbReference>
<dbReference type="InterPro" id="IPR056801">
    <property type="entry name" value="SBSPON_C"/>
</dbReference>
<feature type="domain" description="SMB" evidence="5">
    <location>
        <begin position="40"/>
        <end position="95"/>
    </location>
</feature>
<dbReference type="SUPFAM" id="SSF90188">
    <property type="entry name" value="Somatomedin B domain"/>
    <property type="match status" value="1"/>
</dbReference>
<keyword evidence="3" id="KW-0325">Glycoprotein</keyword>
<dbReference type="AlphaFoldDB" id="A0A6J0CB30"/>
<proteinExistence type="predicted"/>
<evidence type="ECO:0000313" key="7">
    <source>
        <dbReference type="RefSeq" id="XP_015524586.1"/>
    </source>
</evidence>
<feature type="signal peptide" evidence="4">
    <location>
        <begin position="1"/>
        <end position="35"/>
    </location>
</feature>
<reference evidence="7" key="1">
    <citation type="submission" date="2025-08" db="UniProtKB">
        <authorList>
            <consortium name="RefSeq"/>
        </authorList>
    </citation>
    <scope>IDENTIFICATION</scope>
    <source>
        <tissue evidence="7">Thorax and Abdomen</tissue>
    </source>
</reference>
<keyword evidence="6" id="KW-1185">Reference proteome</keyword>